<dbReference type="KEGG" id="dzi:111275037"/>
<keyword evidence="3 10" id="KW-0813">Transport</keyword>
<feature type="repeat" description="Solcar" evidence="9">
    <location>
        <begin position="86"/>
        <end position="178"/>
    </location>
</feature>
<evidence type="ECO:0000256" key="4">
    <source>
        <dbReference type="ARBA" id="ARBA00022692"/>
    </source>
</evidence>
<dbReference type="GO" id="GO:0005471">
    <property type="term" value="F:ATP:ADP antiporter activity"/>
    <property type="evidence" value="ECO:0007669"/>
    <property type="project" value="UniProtKB-UniRule"/>
</dbReference>
<comment type="subcellular location">
    <subcellularLocation>
        <location evidence="1 11">Membrane</location>
        <topology evidence="1 11">Multi-pass membrane protein</topology>
    </subcellularLocation>
</comment>
<keyword evidence="5" id="KW-0677">Repeat</keyword>
<evidence type="ECO:0000256" key="2">
    <source>
        <dbReference type="ARBA" id="ARBA00006375"/>
    </source>
</evidence>
<dbReference type="OrthoDB" id="944604at2759"/>
<evidence type="ECO:0000256" key="11">
    <source>
        <dbReference type="RuleBase" id="RU368008"/>
    </source>
</evidence>
<dbReference type="InterPro" id="IPR018108">
    <property type="entry name" value="MCP_transmembrane"/>
</dbReference>
<gene>
    <name evidence="13" type="primary">LOC111275037</name>
</gene>
<keyword evidence="7 9" id="KW-0472">Membrane</keyword>
<comment type="similarity">
    <text evidence="2 10">Belongs to the mitochondrial carrier (TC 2.A.29) family.</text>
</comment>
<reference evidence="13" key="1">
    <citation type="submission" date="2025-08" db="UniProtKB">
        <authorList>
            <consortium name="RefSeq"/>
        </authorList>
    </citation>
    <scope>IDENTIFICATION</scope>
    <source>
        <tissue evidence="13">Fruit stalk</tissue>
    </source>
</reference>
<evidence type="ECO:0000256" key="10">
    <source>
        <dbReference type="RuleBase" id="RU000488"/>
    </source>
</evidence>
<protein>
    <recommendedName>
        <fullName evidence="11">ADP/ATP translocase</fullName>
    </recommendedName>
    <alternativeName>
        <fullName evidence="11">ADP,ATP carrier protein</fullName>
    </alternativeName>
</protein>
<feature type="repeat" description="Solcar" evidence="9">
    <location>
        <begin position="183"/>
        <end position="275"/>
    </location>
</feature>
<evidence type="ECO:0000313" key="13">
    <source>
        <dbReference type="RefSeq" id="XP_022715853.1"/>
    </source>
</evidence>
<comment type="caution">
    <text evidence="11">Lacks conserved residue(s) required for the propagation of feature annotation.</text>
</comment>
<dbReference type="GO" id="GO:0005743">
    <property type="term" value="C:mitochondrial inner membrane"/>
    <property type="evidence" value="ECO:0007669"/>
    <property type="project" value="InterPro"/>
</dbReference>
<dbReference type="PROSITE" id="PS50920">
    <property type="entry name" value="SOLCAR"/>
    <property type="match status" value="3"/>
</dbReference>
<keyword evidence="4 9" id="KW-0812">Transmembrane</keyword>
<dbReference type="Gene3D" id="1.50.40.10">
    <property type="entry name" value="Mitochondrial carrier domain"/>
    <property type="match status" value="1"/>
</dbReference>
<evidence type="ECO:0000256" key="1">
    <source>
        <dbReference type="ARBA" id="ARBA00004141"/>
    </source>
</evidence>
<keyword evidence="12" id="KW-1185">Reference proteome</keyword>
<dbReference type="PRINTS" id="PR00926">
    <property type="entry name" value="MITOCARRIER"/>
</dbReference>
<dbReference type="GO" id="GO:0140021">
    <property type="term" value="P:mitochondrial ADP transmembrane transport"/>
    <property type="evidence" value="ECO:0007669"/>
    <property type="project" value="InterPro"/>
</dbReference>
<feature type="transmembrane region" description="Helical" evidence="11">
    <location>
        <begin position="250"/>
        <end position="268"/>
    </location>
</feature>
<feature type="repeat" description="Solcar" evidence="9">
    <location>
        <begin position="281"/>
        <end position="368"/>
    </location>
</feature>
<dbReference type="InterPro" id="IPR023395">
    <property type="entry name" value="MCP_dom_sf"/>
</dbReference>
<keyword evidence="6 11" id="KW-1133">Transmembrane helix</keyword>
<dbReference type="PANTHER" id="PTHR45635:SF23">
    <property type="entry name" value="ADP_ATP TRANSLOCASE"/>
    <property type="match status" value="1"/>
</dbReference>
<evidence type="ECO:0000256" key="9">
    <source>
        <dbReference type="PROSITE-ProRule" id="PRU00282"/>
    </source>
</evidence>
<name>A0A6P5WIT5_DURZI</name>
<evidence type="ECO:0000256" key="8">
    <source>
        <dbReference type="ARBA" id="ARBA00024143"/>
    </source>
</evidence>
<evidence type="ECO:0000256" key="3">
    <source>
        <dbReference type="ARBA" id="ARBA00022448"/>
    </source>
</evidence>
<sequence length="396" mass="44630">MENWTKRLNCRMEHEPMHPPISQKIHWHPDLSFRHSYTPRMQNIHGAGALVNWRSLSPLLPAFQGCASTVVKPVPQPAFVGAPLENNKASVLVKLAMLGVLKTTVAPFERVQLLMQNQNAMIKSGRLHQPYNGIFDCFARTIRNEGIFSLWRGNTANAMGHVFNKAIPFTIFQYIESREDIQWTYIRMLVAGVLVATANLFLVYPFFYAGTRLANDVKTTCNLGKRQFNGIFDVYRRTLKSDGIAGLYRGYNILLAKIGMMAALSVAVKPWQRLWLLLLQDNNLARAMVEFGFNTSRKLIFYPMDTVSRRMMMTSGEAVKYKSSLNAFAQIFKTEGVVSFYKGAGADILLNAAFKGSALLTIYLTAVLSAAMEKPRDDGSQPTSTLTIRWKNARDK</sequence>
<comment type="catalytic activity">
    <reaction evidence="8">
        <text>ADP(in) + ATP(out) = ADP(out) + ATP(in)</text>
        <dbReference type="Rhea" id="RHEA:34999"/>
        <dbReference type="ChEBI" id="CHEBI:30616"/>
        <dbReference type="ChEBI" id="CHEBI:456216"/>
    </reaction>
    <physiologicalReaction direction="left-to-right" evidence="8">
        <dbReference type="Rhea" id="RHEA:35000"/>
    </physiologicalReaction>
</comment>
<organism evidence="12 13">
    <name type="scientific">Durio zibethinus</name>
    <name type="common">Durian</name>
    <dbReference type="NCBI Taxonomy" id="66656"/>
    <lineage>
        <taxon>Eukaryota</taxon>
        <taxon>Viridiplantae</taxon>
        <taxon>Streptophyta</taxon>
        <taxon>Embryophyta</taxon>
        <taxon>Tracheophyta</taxon>
        <taxon>Spermatophyta</taxon>
        <taxon>Magnoliopsida</taxon>
        <taxon>eudicotyledons</taxon>
        <taxon>Gunneridae</taxon>
        <taxon>Pentapetalae</taxon>
        <taxon>rosids</taxon>
        <taxon>malvids</taxon>
        <taxon>Malvales</taxon>
        <taxon>Malvaceae</taxon>
        <taxon>Helicteroideae</taxon>
        <taxon>Durio</taxon>
    </lineage>
</organism>
<dbReference type="RefSeq" id="XP_022715853.1">
    <property type="nucleotide sequence ID" value="XM_022860118.1"/>
</dbReference>
<evidence type="ECO:0000256" key="5">
    <source>
        <dbReference type="ARBA" id="ARBA00022737"/>
    </source>
</evidence>
<dbReference type="GeneID" id="111275037"/>
<dbReference type="PANTHER" id="PTHR45635">
    <property type="entry name" value="ADP,ATP CARRIER PROTEIN 1-RELATED-RELATED"/>
    <property type="match status" value="1"/>
</dbReference>
<dbReference type="Proteomes" id="UP000515121">
    <property type="component" value="Unplaced"/>
</dbReference>
<evidence type="ECO:0000256" key="6">
    <source>
        <dbReference type="ARBA" id="ARBA00022989"/>
    </source>
</evidence>
<dbReference type="InterPro" id="IPR002067">
    <property type="entry name" value="MCP"/>
</dbReference>
<dbReference type="SUPFAM" id="SSF103506">
    <property type="entry name" value="Mitochondrial carrier"/>
    <property type="match status" value="1"/>
</dbReference>
<evidence type="ECO:0000256" key="7">
    <source>
        <dbReference type="ARBA" id="ARBA00023136"/>
    </source>
</evidence>
<comment type="function">
    <text evidence="11">Catalyzes the exchange of ADP and ATP across the membrane.</text>
</comment>
<comment type="subunit">
    <text evidence="11">Monomer.</text>
</comment>
<evidence type="ECO:0000313" key="12">
    <source>
        <dbReference type="Proteomes" id="UP000515121"/>
    </source>
</evidence>
<dbReference type="AlphaFoldDB" id="A0A6P5WIT5"/>
<accession>A0A6P5WIT5</accession>
<feature type="transmembrane region" description="Helical" evidence="11">
    <location>
        <begin position="185"/>
        <end position="207"/>
    </location>
</feature>
<proteinExistence type="inferred from homology"/>
<dbReference type="Pfam" id="PF00153">
    <property type="entry name" value="Mito_carr"/>
    <property type="match status" value="3"/>
</dbReference>
<dbReference type="GO" id="GO:1990544">
    <property type="term" value="P:mitochondrial ATP transmembrane transport"/>
    <property type="evidence" value="ECO:0007669"/>
    <property type="project" value="InterPro"/>
</dbReference>
<dbReference type="InterPro" id="IPR002113">
    <property type="entry name" value="ADT_euk_type"/>
</dbReference>